<keyword evidence="1" id="KW-1133">Transmembrane helix</keyword>
<evidence type="ECO:0000256" key="1">
    <source>
        <dbReference type="SAM" id="Phobius"/>
    </source>
</evidence>
<proteinExistence type="predicted"/>
<feature type="transmembrane region" description="Helical" evidence="1">
    <location>
        <begin position="9"/>
        <end position="28"/>
    </location>
</feature>
<organism evidence="2 3">
    <name type="scientific">Nocardia nova</name>
    <dbReference type="NCBI Taxonomy" id="37330"/>
    <lineage>
        <taxon>Bacteria</taxon>
        <taxon>Bacillati</taxon>
        <taxon>Actinomycetota</taxon>
        <taxon>Actinomycetes</taxon>
        <taxon>Mycobacteriales</taxon>
        <taxon>Nocardiaceae</taxon>
        <taxon>Nocardia</taxon>
    </lineage>
</organism>
<name>A0A2S6AIZ4_9NOCA</name>
<feature type="transmembrane region" description="Helical" evidence="1">
    <location>
        <begin position="107"/>
        <end position="123"/>
    </location>
</feature>
<dbReference type="Proteomes" id="UP000239874">
    <property type="component" value="Unassembled WGS sequence"/>
</dbReference>
<reference evidence="2 3" key="1">
    <citation type="submission" date="2018-02" db="EMBL/GenBank/DDBJ databases">
        <title>8 Nocardia nova and 1 Nocardia cyriacigeorgica strain used for evolution to TMP-SMX.</title>
        <authorList>
            <person name="Mehta H."/>
            <person name="Weng J."/>
            <person name="Shamoo Y."/>
        </authorList>
    </citation>
    <scope>NUCLEOTIDE SEQUENCE [LARGE SCALE GENOMIC DNA]</scope>
    <source>
        <strain evidence="2 3">MDA3139</strain>
    </source>
</reference>
<feature type="transmembrane region" description="Helical" evidence="1">
    <location>
        <begin position="34"/>
        <end position="53"/>
    </location>
</feature>
<keyword evidence="1" id="KW-0472">Membrane</keyword>
<evidence type="ECO:0000313" key="3">
    <source>
        <dbReference type="Proteomes" id="UP000239874"/>
    </source>
</evidence>
<sequence>MTSEPPGPVAALGSGLAATALLVGPAAYDQIDTMAAVYGSWVVWLPIAILSGTRREWDKTFADGRGRLARIRSFLTEWVGWLGIGTAAAAVVLRVALSPYGIHPRGGWWLALEIAVPAAMLAFRGVIRKIGAGLLVVLAAPLWPYLLVGVVVLLGPPFLVYLATITVSRLLRHTPSDARRRD</sequence>
<protein>
    <submittedName>
        <fullName evidence="2">Uncharacterized protein</fullName>
    </submittedName>
</protein>
<gene>
    <name evidence="2" type="ORF">C5E45_27355</name>
</gene>
<accession>A0A2S6AIZ4</accession>
<keyword evidence="1" id="KW-0812">Transmembrane</keyword>
<dbReference type="EMBL" id="PSZC01000024">
    <property type="protein sequence ID" value="PPJ35167.1"/>
    <property type="molecule type" value="Genomic_DNA"/>
</dbReference>
<feature type="transmembrane region" description="Helical" evidence="1">
    <location>
        <begin position="74"/>
        <end position="95"/>
    </location>
</feature>
<comment type="caution">
    <text evidence="2">The sequence shown here is derived from an EMBL/GenBank/DDBJ whole genome shotgun (WGS) entry which is preliminary data.</text>
</comment>
<evidence type="ECO:0000313" key="2">
    <source>
        <dbReference type="EMBL" id="PPJ35167.1"/>
    </source>
</evidence>
<feature type="transmembrane region" description="Helical" evidence="1">
    <location>
        <begin position="130"/>
        <end position="147"/>
    </location>
</feature>
<dbReference type="AlphaFoldDB" id="A0A2S6AIZ4"/>